<reference evidence="1" key="1">
    <citation type="submission" date="2019-08" db="EMBL/GenBank/DDBJ databases">
        <authorList>
            <person name="Kucharzyk K."/>
            <person name="Murdoch R.W."/>
            <person name="Higgins S."/>
            <person name="Loffler F."/>
        </authorList>
    </citation>
    <scope>NUCLEOTIDE SEQUENCE</scope>
</reference>
<protein>
    <submittedName>
        <fullName evidence="1">Uncharacterized protein</fullName>
    </submittedName>
</protein>
<evidence type="ECO:0000313" key="1">
    <source>
        <dbReference type="EMBL" id="MPM75232.1"/>
    </source>
</evidence>
<dbReference type="AlphaFoldDB" id="A0A645CEE9"/>
<sequence length="130" mass="13770">MMIKRIAVVFLIAALLVSAGCKTTSTTILNSEYKIFYGGSQIEATVRELSVDGGTTSVRVHFLNLGTEELGSLEALVEFVDSNGEVVTSSVISATYDTPLAVGESVSETVSCDSDSRITGVYVSDYTPES</sequence>
<gene>
    <name evidence="1" type="ORF">SDC9_122223</name>
</gene>
<dbReference type="EMBL" id="VSSQ01026489">
    <property type="protein sequence ID" value="MPM75232.1"/>
    <property type="molecule type" value="Genomic_DNA"/>
</dbReference>
<dbReference type="PROSITE" id="PS51257">
    <property type="entry name" value="PROKAR_LIPOPROTEIN"/>
    <property type="match status" value="1"/>
</dbReference>
<accession>A0A645CEE9</accession>
<comment type="caution">
    <text evidence="1">The sequence shown here is derived from an EMBL/GenBank/DDBJ whole genome shotgun (WGS) entry which is preliminary data.</text>
</comment>
<organism evidence="1">
    <name type="scientific">bioreactor metagenome</name>
    <dbReference type="NCBI Taxonomy" id="1076179"/>
    <lineage>
        <taxon>unclassified sequences</taxon>
        <taxon>metagenomes</taxon>
        <taxon>ecological metagenomes</taxon>
    </lineage>
</organism>
<proteinExistence type="predicted"/>
<name>A0A645CEE9_9ZZZZ</name>